<keyword evidence="2 6" id="KW-0472">Membrane</keyword>
<feature type="transmembrane region" description="Helical" evidence="6">
    <location>
        <begin position="203"/>
        <end position="220"/>
    </location>
</feature>
<dbReference type="GO" id="GO:0005886">
    <property type="term" value="C:plasma membrane"/>
    <property type="evidence" value="ECO:0007669"/>
    <property type="project" value="TreeGrafter"/>
</dbReference>
<keyword evidence="6" id="KW-0812">Transmembrane</keyword>
<feature type="domain" description="Ig-like" evidence="7">
    <location>
        <begin position="94"/>
        <end position="192"/>
    </location>
</feature>
<comment type="subcellular location">
    <subcellularLocation>
        <location evidence="1">Membrane</location>
        <topology evidence="1">Single-pass type I membrane protein</topology>
    </subcellularLocation>
</comment>
<sequence length="248" mass="28082">MKQFIVEADKAAPHHTEKIELLNPVVLSLECTWTGNQKKAPNVTGHWMKDGEELQDSRLTVALENEQYNLRRVLGNYSCMFGNEAKIDFILAVPKIGDVRDKPIVSYIGDTTVITCKMEETKPKPNTWNWYKDNGTDKEQILPAADVLHYEITVMEWKTKLTVYNLSRDDSGLYYCGAVYAIGTAMSHVELKVITIMEPLKPFIAILTEVVVLVAAILLYEKSQSKKNLTTGDQINRSEASDSVRQRK</sequence>
<dbReference type="GO" id="GO:0005911">
    <property type="term" value="C:cell-cell junction"/>
    <property type="evidence" value="ECO:0007669"/>
    <property type="project" value="TreeGrafter"/>
</dbReference>
<dbReference type="Proteomes" id="UP000472267">
    <property type="component" value="Chromosome 12"/>
</dbReference>
<dbReference type="GO" id="GO:0098609">
    <property type="term" value="P:cell-cell adhesion"/>
    <property type="evidence" value="ECO:0007669"/>
    <property type="project" value="TreeGrafter"/>
</dbReference>
<feature type="domain" description="Ig-like" evidence="7">
    <location>
        <begin position="26"/>
        <end position="79"/>
    </location>
</feature>
<accession>A0A672IYN2</accession>
<keyword evidence="4" id="KW-0325">Glycoprotein</keyword>
<evidence type="ECO:0000256" key="1">
    <source>
        <dbReference type="ARBA" id="ARBA00004479"/>
    </source>
</evidence>
<reference evidence="8" key="2">
    <citation type="submission" date="2025-08" db="UniProtKB">
        <authorList>
            <consortium name="Ensembl"/>
        </authorList>
    </citation>
    <scope>IDENTIFICATION</scope>
</reference>
<evidence type="ECO:0000256" key="6">
    <source>
        <dbReference type="SAM" id="Phobius"/>
    </source>
</evidence>
<dbReference type="PROSITE" id="PS50835">
    <property type="entry name" value="IG_LIKE"/>
    <property type="match status" value="2"/>
</dbReference>
<dbReference type="AlphaFoldDB" id="A0A672IYN2"/>
<keyword evidence="5" id="KW-0393">Immunoglobulin domain</keyword>
<proteinExistence type="predicted"/>
<dbReference type="InterPro" id="IPR013783">
    <property type="entry name" value="Ig-like_fold"/>
</dbReference>
<dbReference type="Gene3D" id="2.60.40.10">
    <property type="entry name" value="Immunoglobulins"/>
    <property type="match status" value="2"/>
</dbReference>
<protein>
    <submittedName>
        <fullName evidence="8">Embigin</fullName>
    </submittedName>
</protein>
<dbReference type="InterPro" id="IPR051275">
    <property type="entry name" value="Cell_adhesion_signaling"/>
</dbReference>
<name>A0A672IYN2_SALFA</name>
<dbReference type="Ensembl" id="ENSSFAT00005048698.1">
    <property type="protein sequence ID" value="ENSSFAP00005047103.1"/>
    <property type="gene ID" value="ENSSFAG00005022916.1"/>
</dbReference>
<dbReference type="SMART" id="SM00409">
    <property type="entry name" value="IG"/>
    <property type="match status" value="1"/>
</dbReference>
<dbReference type="InterPro" id="IPR007110">
    <property type="entry name" value="Ig-like_dom"/>
</dbReference>
<dbReference type="InParanoid" id="A0A672IYN2"/>
<dbReference type="SUPFAM" id="SSF48726">
    <property type="entry name" value="Immunoglobulin"/>
    <property type="match status" value="2"/>
</dbReference>
<dbReference type="InterPro" id="IPR036179">
    <property type="entry name" value="Ig-like_dom_sf"/>
</dbReference>
<dbReference type="GO" id="GO:0050839">
    <property type="term" value="F:cell adhesion molecule binding"/>
    <property type="evidence" value="ECO:0007669"/>
    <property type="project" value="TreeGrafter"/>
</dbReference>
<evidence type="ECO:0000259" key="7">
    <source>
        <dbReference type="PROSITE" id="PS50835"/>
    </source>
</evidence>
<reference evidence="8" key="1">
    <citation type="submission" date="2019-06" db="EMBL/GenBank/DDBJ databases">
        <authorList>
            <consortium name="Wellcome Sanger Institute Data Sharing"/>
        </authorList>
    </citation>
    <scope>NUCLEOTIDE SEQUENCE [LARGE SCALE GENOMIC DNA]</scope>
</reference>
<dbReference type="PANTHER" id="PTHR11640">
    <property type="entry name" value="NEPHRIN"/>
    <property type="match status" value="1"/>
</dbReference>
<dbReference type="InterPro" id="IPR013098">
    <property type="entry name" value="Ig_I-set"/>
</dbReference>
<dbReference type="PANTHER" id="PTHR11640:SF158">
    <property type="entry name" value="V-SET AND IMMUNOGLOBULIN DOMAIN-CONTAINING PROTEIN 10-LIKE 2"/>
    <property type="match status" value="1"/>
</dbReference>
<dbReference type="OMA" id="KGSYWCH"/>
<dbReference type="Pfam" id="PF07679">
    <property type="entry name" value="I-set"/>
    <property type="match status" value="1"/>
</dbReference>
<keyword evidence="3" id="KW-1015">Disulfide bond</keyword>
<evidence type="ECO:0000256" key="3">
    <source>
        <dbReference type="ARBA" id="ARBA00023157"/>
    </source>
</evidence>
<feature type="transmembrane region" description="Helical" evidence="6">
    <location>
        <begin position="172"/>
        <end position="191"/>
    </location>
</feature>
<evidence type="ECO:0000256" key="4">
    <source>
        <dbReference type="ARBA" id="ARBA00023180"/>
    </source>
</evidence>
<evidence type="ECO:0000256" key="5">
    <source>
        <dbReference type="ARBA" id="ARBA00023319"/>
    </source>
</evidence>
<keyword evidence="6" id="KW-1133">Transmembrane helix</keyword>
<organism evidence="8 9">
    <name type="scientific">Salarias fasciatus</name>
    <name type="common">Jewelled blenny</name>
    <name type="synonym">Blennius fasciatus</name>
    <dbReference type="NCBI Taxonomy" id="181472"/>
    <lineage>
        <taxon>Eukaryota</taxon>
        <taxon>Metazoa</taxon>
        <taxon>Chordata</taxon>
        <taxon>Craniata</taxon>
        <taxon>Vertebrata</taxon>
        <taxon>Euteleostomi</taxon>
        <taxon>Actinopterygii</taxon>
        <taxon>Neopterygii</taxon>
        <taxon>Teleostei</taxon>
        <taxon>Neoteleostei</taxon>
        <taxon>Acanthomorphata</taxon>
        <taxon>Ovalentaria</taxon>
        <taxon>Blenniimorphae</taxon>
        <taxon>Blenniiformes</taxon>
        <taxon>Blennioidei</taxon>
        <taxon>Blenniidae</taxon>
        <taxon>Salariinae</taxon>
        <taxon>Salarias</taxon>
    </lineage>
</organism>
<keyword evidence="9" id="KW-1185">Reference proteome</keyword>
<evidence type="ECO:0000313" key="9">
    <source>
        <dbReference type="Proteomes" id="UP000472267"/>
    </source>
</evidence>
<evidence type="ECO:0000256" key="2">
    <source>
        <dbReference type="ARBA" id="ARBA00023136"/>
    </source>
</evidence>
<evidence type="ECO:0000313" key="8">
    <source>
        <dbReference type="Ensembl" id="ENSSFAP00005047103.1"/>
    </source>
</evidence>
<dbReference type="InterPro" id="IPR003599">
    <property type="entry name" value="Ig_sub"/>
</dbReference>
<reference evidence="8" key="3">
    <citation type="submission" date="2025-09" db="UniProtKB">
        <authorList>
            <consortium name="Ensembl"/>
        </authorList>
    </citation>
    <scope>IDENTIFICATION</scope>
</reference>